<dbReference type="InterPro" id="IPR045344">
    <property type="entry name" value="C-JID"/>
</dbReference>
<dbReference type="Pfam" id="PF20160">
    <property type="entry name" value="C-JID"/>
    <property type="match status" value="1"/>
</dbReference>
<dbReference type="EMBL" id="JAAGAX010000015">
    <property type="protein sequence ID" value="KAF2290096.1"/>
    <property type="molecule type" value="Genomic_DNA"/>
</dbReference>
<accession>A0A6A6KPU5</accession>
<evidence type="ECO:0000256" key="2">
    <source>
        <dbReference type="ARBA" id="ARBA00022737"/>
    </source>
</evidence>
<dbReference type="AlphaFoldDB" id="A0A6A6KPU5"/>
<evidence type="ECO:0000256" key="1">
    <source>
        <dbReference type="ARBA" id="ARBA00022614"/>
    </source>
</evidence>
<gene>
    <name evidence="4" type="ORF">GH714_002160</name>
</gene>
<reference evidence="4 5" key="1">
    <citation type="journal article" date="2020" name="Mol. Plant">
        <title>The Chromosome-Based Rubber Tree Genome Provides New Insights into Spurge Genome Evolution and Rubber Biosynthesis.</title>
        <authorList>
            <person name="Liu J."/>
            <person name="Shi C."/>
            <person name="Shi C.C."/>
            <person name="Li W."/>
            <person name="Zhang Q.J."/>
            <person name="Zhang Y."/>
            <person name="Li K."/>
            <person name="Lu H.F."/>
            <person name="Shi C."/>
            <person name="Zhu S.T."/>
            <person name="Xiao Z.Y."/>
            <person name="Nan H."/>
            <person name="Yue Y."/>
            <person name="Zhu X.G."/>
            <person name="Wu Y."/>
            <person name="Hong X.N."/>
            <person name="Fan G.Y."/>
            <person name="Tong Y."/>
            <person name="Zhang D."/>
            <person name="Mao C.L."/>
            <person name="Liu Y.L."/>
            <person name="Hao S.J."/>
            <person name="Liu W.Q."/>
            <person name="Lv M.Q."/>
            <person name="Zhang H.B."/>
            <person name="Liu Y."/>
            <person name="Hu-Tang G.R."/>
            <person name="Wang J.P."/>
            <person name="Wang J.H."/>
            <person name="Sun Y.H."/>
            <person name="Ni S.B."/>
            <person name="Chen W.B."/>
            <person name="Zhang X.C."/>
            <person name="Jiao Y.N."/>
            <person name="Eichler E.E."/>
            <person name="Li G.H."/>
            <person name="Liu X."/>
            <person name="Gao L.Z."/>
        </authorList>
    </citation>
    <scope>NUCLEOTIDE SEQUENCE [LARGE SCALE GENOMIC DNA]</scope>
    <source>
        <strain evidence="5">cv. GT1</strain>
        <tissue evidence="4">Leaf</tissue>
    </source>
</reference>
<keyword evidence="2" id="KW-0677">Repeat</keyword>
<keyword evidence="1" id="KW-0433">Leucine-rich repeat</keyword>
<proteinExistence type="predicted"/>
<evidence type="ECO:0000313" key="5">
    <source>
        <dbReference type="Proteomes" id="UP000467840"/>
    </source>
</evidence>
<organism evidence="4 5">
    <name type="scientific">Hevea brasiliensis</name>
    <name type="common">Para rubber tree</name>
    <name type="synonym">Siphonia brasiliensis</name>
    <dbReference type="NCBI Taxonomy" id="3981"/>
    <lineage>
        <taxon>Eukaryota</taxon>
        <taxon>Viridiplantae</taxon>
        <taxon>Streptophyta</taxon>
        <taxon>Embryophyta</taxon>
        <taxon>Tracheophyta</taxon>
        <taxon>Spermatophyta</taxon>
        <taxon>Magnoliopsida</taxon>
        <taxon>eudicotyledons</taxon>
        <taxon>Gunneridae</taxon>
        <taxon>Pentapetalae</taxon>
        <taxon>rosids</taxon>
        <taxon>fabids</taxon>
        <taxon>Malpighiales</taxon>
        <taxon>Euphorbiaceae</taxon>
        <taxon>Crotonoideae</taxon>
        <taxon>Micrandreae</taxon>
        <taxon>Hevea</taxon>
    </lineage>
</organism>
<evidence type="ECO:0000259" key="3">
    <source>
        <dbReference type="Pfam" id="PF20160"/>
    </source>
</evidence>
<feature type="domain" description="C-JID" evidence="3">
    <location>
        <begin position="106"/>
        <end position="244"/>
    </location>
</feature>
<name>A0A6A6KPU5_HEVBR</name>
<keyword evidence="5" id="KW-1185">Reference proteome</keyword>
<evidence type="ECO:0000313" key="4">
    <source>
        <dbReference type="EMBL" id="KAF2290096.1"/>
    </source>
</evidence>
<sequence>MSGCSKVKELTEDLGNLKSLVVLNLDGTAIKLELDGCLSLKEIEGYFNLEPLAADIVERLLRSNSLSMQDLTTNIHVRKIDNLTKTNKICPLQTLSERGIHSIFLTGSEIPTWFSHQSEGDTVSFCVPQLDSGFKIIGIVTCAIYSWRRSCESFYFSPHITTTNKTKMFEWIYTPYFTFLSTDVEQAMTWLCYWMFNDLKDENDEVDMSWRFKDEMDEGDEVEFSIDVGLGINVKKCGIHLLYQPADLGSQPDDLAMISHASSRHHRRFLHSRPRLLTIGGIQEETSSELGVAPTQNEEFAQ</sequence>
<comment type="caution">
    <text evidence="4">The sequence shown here is derived from an EMBL/GenBank/DDBJ whole genome shotgun (WGS) entry which is preliminary data.</text>
</comment>
<dbReference type="Proteomes" id="UP000467840">
    <property type="component" value="Chromosome 2"/>
</dbReference>
<protein>
    <recommendedName>
        <fullName evidence="3">C-JID domain-containing protein</fullName>
    </recommendedName>
</protein>